<reference evidence="2 3" key="1">
    <citation type="journal article" date="2015" name="Sci. Rep.">
        <title>Genome of the facultative scuticociliatosis pathogen Pseudocohnilembus persalinus provides insight into its virulence through horizontal gene transfer.</title>
        <authorList>
            <person name="Xiong J."/>
            <person name="Wang G."/>
            <person name="Cheng J."/>
            <person name="Tian M."/>
            <person name="Pan X."/>
            <person name="Warren A."/>
            <person name="Jiang C."/>
            <person name="Yuan D."/>
            <person name="Miao W."/>
        </authorList>
    </citation>
    <scope>NUCLEOTIDE SEQUENCE [LARGE SCALE GENOMIC DNA]</scope>
    <source>
        <strain evidence="2">36N120E</strain>
    </source>
</reference>
<comment type="caution">
    <text evidence="2">The sequence shown here is derived from an EMBL/GenBank/DDBJ whole genome shotgun (WGS) entry which is preliminary data.</text>
</comment>
<evidence type="ECO:0008006" key="4">
    <source>
        <dbReference type="Google" id="ProtNLM"/>
    </source>
</evidence>
<evidence type="ECO:0000313" key="3">
    <source>
        <dbReference type="Proteomes" id="UP000054937"/>
    </source>
</evidence>
<proteinExistence type="predicted"/>
<accession>A0A0V0QBZ5</accession>
<dbReference type="Proteomes" id="UP000054937">
    <property type="component" value="Unassembled WGS sequence"/>
</dbReference>
<dbReference type="OrthoDB" id="435273at2759"/>
<dbReference type="InParanoid" id="A0A0V0QBZ5"/>
<dbReference type="InterPro" id="IPR011992">
    <property type="entry name" value="EF-hand-dom_pair"/>
</dbReference>
<dbReference type="EMBL" id="LDAU01000205">
    <property type="protein sequence ID" value="KRW99674.1"/>
    <property type="molecule type" value="Genomic_DNA"/>
</dbReference>
<feature type="region of interest" description="Disordered" evidence="1">
    <location>
        <begin position="1"/>
        <end position="21"/>
    </location>
</feature>
<evidence type="ECO:0000313" key="2">
    <source>
        <dbReference type="EMBL" id="KRW99674.1"/>
    </source>
</evidence>
<sequence length="249" mass="29742">MRKQSNLYRGSRVQQQNPSNYKFNNLDTPEIEFFINAFQKEDPNKYGLIQENQLQKIIGYRFQVDNKVKDRVKKEINDKNYQQIDIQVMLNIVSLIKEFIKKNKEREDQIEYIDAFIALGGNNDLTGTVSRQTIMDIITNEFDLSIDMTSFLEKLEIYDENLDFPTFCQVFENEERALSRAGSLASLHSARSRTNNHDNNFGLEQLGKKQDEEFKTLKIRYRDFERYYQEVEEKERMQKIQDHQNQDQY</sequence>
<dbReference type="OMA" id="QICELYC"/>
<dbReference type="AlphaFoldDB" id="A0A0V0QBZ5"/>
<gene>
    <name evidence="2" type="ORF">PPERSA_03475</name>
</gene>
<evidence type="ECO:0000256" key="1">
    <source>
        <dbReference type="SAM" id="MobiDB-lite"/>
    </source>
</evidence>
<keyword evidence="3" id="KW-1185">Reference proteome</keyword>
<organism evidence="2 3">
    <name type="scientific">Pseudocohnilembus persalinus</name>
    <name type="common">Ciliate</name>
    <dbReference type="NCBI Taxonomy" id="266149"/>
    <lineage>
        <taxon>Eukaryota</taxon>
        <taxon>Sar</taxon>
        <taxon>Alveolata</taxon>
        <taxon>Ciliophora</taxon>
        <taxon>Intramacronucleata</taxon>
        <taxon>Oligohymenophorea</taxon>
        <taxon>Scuticociliatia</taxon>
        <taxon>Philasterida</taxon>
        <taxon>Pseudocohnilembidae</taxon>
        <taxon>Pseudocohnilembus</taxon>
    </lineage>
</organism>
<protein>
    <recommendedName>
        <fullName evidence="4">EF-hand domain-containing protein</fullName>
    </recommendedName>
</protein>
<dbReference type="SUPFAM" id="SSF47473">
    <property type="entry name" value="EF-hand"/>
    <property type="match status" value="1"/>
</dbReference>
<name>A0A0V0QBZ5_PSEPJ</name>